<name>A0ABT0A9B6_9SPHN</name>
<feature type="chain" id="PRO_5045523386" evidence="2">
    <location>
        <begin position="34"/>
        <end position="207"/>
    </location>
</feature>
<feature type="signal peptide" evidence="2">
    <location>
        <begin position="1"/>
        <end position="33"/>
    </location>
</feature>
<evidence type="ECO:0000256" key="2">
    <source>
        <dbReference type="SAM" id="SignalP"/>
    </source>
</evidence>
<keyword evidence="4" id="KW-1185">Reference proteome</keyword>
<evidence type="ECO:0000313" key="4">
    <source>
        <dbReference type="Proteomes" id="UP001162802"/>
    </source>
</evidence>
<keyword evidence="2" id="KW-0732">Signal</keyword>
<reference evidence="3" key="1">
    <citation type="submission" date="2022-03" db="EMBL/GenBank/DDBJ databases">
        <title>Identification of a novel bacterium isolated from mangrove sediments.</title>
        <authorList>
            <person name="Pan X."/>
        </authorList>
    </citation>
    <scope>NUCLEOTIDE SEQUENCE</scope>
    <source>
        <strain evidence="3">B2637</strain>
    </source>
</reference>
<gene>
    <name evidence="3" type="ORF">MTR65_03715</name>
</gene>
<protein>
    <submittedName>
        <fullName evidence="3">Uncharacterized protein</fullName>
    </submittedName>
</protein>
<dbReference type="Proteomes" id="UP001162802">
    <property type="component" value="Unassembled WGS sequence"/>
</dbReference>
<comment type="caution">
    <text evidence="3">The sequence shown here is derived from an EMBL/GenBank/DDBJ whole genome shotgun (WGS) entry which is preliminary data.</text>
</comment>
<dbReference type="EMBL" id="JALHAT010000003">
    <property type="protein sequence ID" value="MCJ1959785.1"/>
    <property type="molecule type" value="Genomic_DNA"/>
</dbReference>
<evidence type="ECO:0000313" key="3">
    <source>
        <dbReference type="EMBL" id="MCJ1959785.1"/>
    </source>
</evidence>
<proteinExistence type="predicted"/>
<accession>A0ABT0A9B6</accession>
<sequence length="207" mass="23411">MLGIPEGGHRFMRGTLRLAVCLSLLTCGMTASAQEQSTTRRTTATTRGDSQQLARRVTAAAYPRDVRNREMDRIVDTALDDIRASYAFADTAPPFARDMIEEHLARFSAEMRRFAYDTIALRMTQLLEREFARRFNRLSLLALDARTGTAQGQESLQQIGREIYTNDPGILETEDAIVRTFVAAERDKSRQLRQNIRDIQAGRILSP</sequence>
<feature type="region of interest" description="Disordered" evidence="1">
    <location>
        <begin position="34"/>
        <end position="54"/>
    </location>
</feature>
<organism evidence="3 4">
    <name type="scientific">Novosphingobium mangrovi</name>
    <name type="common">ex Hu et al. 2023</name>
    <dbReference type="NCBI Taxonomy" id="2930094"/>
    <lineage>
        <taxon>Bacteria</taxon>
        <taxon>Pseudomonadati</taxon>
        <taxon>Pseudomonadota</taxon>
        <taxon>Alphaproteobacteria</taxon>
        <taxon>Sphingomonadales</taxon>
        <taxon>Sphingomonadaceae</taxon>
        <taxon>Novosphingobium</taxon>
    </lineage>
</organism>
<evidence type="ECO:0000256" key="1">
    <source>
        <dbReference type="SAM" id="MobiDB-lite"/>
    </source>
</evidence>